<dbReference type="Proteomes" id="UP000245695">
    <property type="component" value="Chromosome 1"/>
</dbReference>
<dbReference type="KEGG" id="rhom:FRIFI_0732"/>
<dbReference type="EMBL" id="LN650648">
    <property type="protein sequence ID" value="CEI72277.1"/>
    <property type="molecule type" value="Genomic_DNA"/>
</dbReference>
<evidence type="ECO:0000313" key="3">
    <source>
        <dbReference type="Proteomes" id="UP000245695"/>
    </source>
</evidence>
<feature type="transmembrane region" description="Helical" evidence="1">
    <location>
        <begin position="205"/>
        <end position="223"/>
    </location>
</feature>
<dbReference type="AlphaFoldDB" id="A0A2P2BPM0"/>
<name>A0A2P2BPM0_9FIRM</name>
<keyword evidence="3" id="KW-1185">Reference proteome</keyword>
<reference evidence="2 3" key="1">
    <citation type="submission" date="2014-09" db="EMBL/GenBank/DDBJ databases">
        <authorList>
            <person name="Hornung B.V."/>
        </authorList>
    </citation>
    <scope>NUCLEOTIDE SEQUENCE [LARGE SCALE GENOMIC DNA]</scope>
    <source>
        <strain evidence="2 3">FRIFI</strain>
    </source>
</reference>
<dbReference type="RefSeq" id="WP_166505008.1">
    <property type="nucleotide sequence ID" value="NZ_JAKNTL010000007.1"/>
</dbReference>
<keyword evidence="1" id="KW-1133">Transmembrane helix</keyword>
<keyword evidence="1" id="KW-0812">Transmembrane</keyword>
<feature type="transmembrane region" description="Helical" evidence="1">
    <location>
        <begin position="235"/>
        <end position="253"/>
    </location>
</feature>
<keyword evidence="1" id="KW-0472">Membrane</keyword>
<evidence type="ECO:0000256" key="1">
    <source>
        <dbReference type="SAM" id="Phobius"/>
    </source>
</evidence>
<evidence type="ECO:0000313" key="2">
    <source>
        <dbReference type="EMBL" id="CEI72277.1"/>
    </source>
</evidence>
<accession>A0A2P2BPM0</accession>
<proteinExistence type="predicted"/>
<sequence>MAKILKSKYSSTGERCVDACLNYGMLRYVNEDGSPVNIEIPFDKYEEAISDFQDRIKEGIAQKDMNPKAILKRGTISYNQAKELAIDGKIKGLDFFEIDGSVECEHILGISGSIEYALSIWNGESKIEALEKAVIRSIKVYGEDFIYGITLDEDSDEVEYLKFAKSIFSIENLMDVELYKSKNYSIDNEIEENDLNPKHKIFKSLDLPLGFLGGLLGFMIVQIATNFGENISNEIVYLLLNAITMSIVAFIMIKSINFITKKYVKNSTSSIMELFDEELEKVSYENLLTEKEVKLILKNITKGEVTKLLMDMKGSVNKKVSSNTLVTKETKFVLDSRRAIILPSEYEIIQTLTLLLNEYKSKRSKDYSIKKI</sequence>
<protein>
    <submittedName>
        <fullName evidence="2">Uncharacterized protein</fullName>
    </submittedName>
</protein>
<gene>
    <name evidence="2" type="ORF">FRIFI_0732</name>
</gene>
<organism evidence="2 3">
    <name type="scientific">Romboutsia hominis</name>
    <dbReference type="NCBI Taxonomy" id="1507512"/>
    <lineage>
        <taxon>Bacteria</taxon>
        <taxon>Bacillati</taxon>
        <taxon>Bacillota</taxon>
        <taxon>Clostridia</taxon>
        <taxon>Peptostreptococcales</taxon>
        <taxon>Peptostreptococcaceae</taxon>
        <taxon>Romboutsia</taxon>
    </lineage>
</organism>